<dbReference type="Proteomes" id="UP001305521">
    <property type="component" value="Chromosome"/>
</dbReference>
<name>A0ABZ0PJF6_9PROT</name>
<reference evidence="3 4" key="1">
    <citation type="submission" date="2023-11" db="EMBL/GenBank/DDBJ databases">
        <title>Arctic aerobic anoxygenic photoheterotroph Sediminicoccus rosea KRV36 adapts its photosynthesis to long days of polar summer.</title>
        <authorList>
            <person name="Tomasch J."/>
            <person name="Kopejtka K."/>
            <person name="Bily T."/>
            <person name="Gardiner A.T."/>
            <person name="Gardian Z."/>
            <person name="Shivaramu S."/>
            <person name="Koblizek M."/>
            <person name="Engelhardt F."/>
            <person name="Kaftan D."/>
        </authorList>
    </citation>
    <scope>NUCLEOTIDE SEQUENCE [LARGE SCALE GENOMIC DNA]</scope>
    <source>
        <strain evidence="3 4">R-30</strain>
    </source>
</reference>
<evidence type="ECO:0000313" key="4">
    <source>
        <dbReference type="Proteomes" id="UP001305521"/>
    </source>
</evidence>
<gene>
    <name evidence="3" type="ORF">R9Z33_00675</name>
</gene>
<feature type="compositionally biased region" description="Pro residues" evidence="1">
    <location>
        <begin position="181"/>
        <end position="204"/>
    </location>
</feature>
<proteinExistence type="predicted"/>
<evidence type="ECO:0000313" key="3">
    <source>
        <dbReference type="EMBL" id="WPB85401.1"/>
    </source>
</evidence>
<feature type="region of interest" description="Disordered" evidence="1">
    <location>
        <begin position="170"/>
        <end position="211"/>
    </location>
</feature>
<protein>
    <submittedName>
        <fullName evidence="3">Uncharacterized protein</fullName>
    </submittedName>
</protein>
<dbReference type="EMBL" id="CP137852">
    <property type="protein sequence ID" value="WPB85401.1"/>
    <property type="molecule type" value="Genomic_DNA"/>
</dbReference>
<accession>A0ABZ0PJF6</accession>
<sequence>MASQAWIVAALIISLASPASAQTRTIAQAGGWTAFGGTTERGTPTCGLDAQDANRTRHFLIQFYQGNRHLDVRLIRPHWAIPANTDIPVRIVIDGNAPWSATASGTNREVKWTIPTGPVMARFEAAFRRGNAMRVEFMTGTEPPWTFNLAGTNAIMEAFVTCLRALPAGSAPSQPFDGPRPSAPTQPFSNPPAPARPAPPPGKPLAPLTQT</sequence>
<keyword evidence="4" id="KW-1185">Reference proteome</keyword>
<feature type="signal peptide" evidence="2">
    <location>
        <begin position="1"/>
        <end position="21"/>
    </location>
</feature>
<feature type="chain" id="PRO_5047314022" evidence="2">
    <location>
        <begin position="22"/>
        <end position="211"/>
    </location>
</feature>
<evidence type="ECO:0000256" key="1">
    <source>
        <dbReference type="SAM" id="MobiDB-lite"/>
    </source>
</evidence>
<evidence type="ECO:0000256" key="2">
    <source>
        <dbReference type="SAM" id="SignalP"/>
    </source>
</evidence>
<keyword evidence="2" id="KW-0732">Signal</keyword>
<organism evidence="3 4">
    <name type="scientific">Sediminicoccus rosea</name>
    <dbReference type="NCBI Taxonomy" id="1225128"/>
    <lineage>
        <taxon>Bacteria</taxon>
        <taxon>Pseudomonadati</taxon>
        <taxon>Pseudomonadota</taxon>
        <taxon>Alphaproteobacteria</taxon>
        <taxon>Acetobacterales</taxon>
        <taxon>Roseomonadaceae</taxon>
        <taxon>Sediminicoccus</taxon>
    </lineage>
</organism>
<dbReference type="RefSeq" id="WP_318649370.1">
    <property type="nucleotide sequence ID" value="NZ_CP137852.1"/>
</dbReference>